<dbReference type="EMBL" id="JANCPR020000008">
    <property type="protein sequence ID" value="MDJ1132271.1"/>
    <property type="molecule type" value="Genomic_DNA"/>
</dbReference>
<proteinExistence type="predicted"/>
<gene>
    <name evidence="1" type="ORF">NMN56_009965</name>
</gene>
<sequence length="355" mass="37624">MTDGTGTDYEGLLEELGLDEAACVTAVTGATEAEVIRLFGGDPDRAQARVLDEELAEELPDDDLAHIAVARAGSAVVVVEYNGFQGSREEVLRPLSRLGGRAASAYWNIDALSRLSLAEDGFVLSAFEMLMPEHRHGTHPEAWDPHLSGLALGEGWGAGLAAVVRATGARLDTAWARGTHLVTAIEEVPRAMLPQALEDSPLLAEEPFAGYLARLEPGTVPEMERYGAELAARYNELADEALCTLALAVLDGCGPPEGRDSLRTELAARAAAARAPGPGGEDRRAAEVWQTLGDLLAREAGARVEGPPPMFHLVAAMTPRPATETVAPTPAAMAAQDRFWLLHALYDAARRGTPG</sequence>
<evidence type="ECO:0000313" key="1">
    <source>
        <dbReference type="EMBL" id="MDJ1132271.1"/>
    </source>
</evidence>
<dbReference type="Pfam" id="PF20062">
    <property type="entry name" value="DUF6461"/>
    <property type="match status" value="1"/>
</dbReference>
<keyword evidence="2" id="KW-1185">Reference proteome</keyword>
<dbReference type="Proteomes" id="UP001214441">
    <property type="component" value="Unassembled WGS sequence"/>
</dbReference>
<name>A0ABT6ZT80_9ACTN</name>
<dbReference type="RefSeq" id="WP_274038820.1">
    <property type="nucleotide sequence ID" value="NZ_JANCPR020000008.1"/>
</dbReference>
<dbReference type="InterPro" id="IPR045592">
    <property type="entry name" value="DUF6461"/>
</dbReference>
<reference evidence="1 2" key="1">
    <citation type="submission" date="2023-05" db="EMBL/GenBank/DDBJ databases">
        <title>Streptantibioticus silvisoli sp. nov., acidotolerant actinomycetes 1 from pine litter.</title>
        <authorList>
            <person name="Swiecimska M."/>
            <person name="Golinska P."/>
            <person name="Sangal V."/>
            <person name="Wachnowicz B."/>
            <person name="Goodfellow M."/>
        </authorList>
    </citation>
    <scope>NUCLEOTIDE SEQUENCE [LARGE SCALE GENOMIC DNA]</scope>
    <source>
        <strain evidence="1 2">DSM 42109</strain>
    </source>
</reference>
<evidence type="ECO:0000313" key="2">
    <source>
        <dbReference type="Proteomes" id="UP001214441"/>
    </source>
</evidence>
<accession>A0ABT6ZT80</accession>
<protein>
    <submittedName>
        <fullName evidence="1">DUF6461 domain-containing protein</fullName>
    </submittedName>
</protein>
<comment type="caution">
    <text evidence="1">The sequence shown here is derived from an EMBL/GenBank/DDBJ whole genome shotgun (WGS) entry which is preliminary data.</text>
</comment>
<organism evidence="1 2">
    <name type="scientific">Streptomyces iconiensis</name>
    <dbReference type="NCBI Taxonomy" id="1384038"/>
    <lineage>
        <taxon>Bacteria</taxon>
        <taxon>Bacillati</taxon>
        <taxon>Actinomycetota</taxon>
        <taxon>Actinomycetes</taxon>
        <taxon>Kitasatosporales</taxon>
        <taxon>Streptomycetaceae</taxon>
        <taxon>Streptomyces</taxon>
    </lineage>
</organism>